<dbReference type="Proteomes" id="UP000514509">
    <property type="component" value="Chromosome"/>
</dbReference>
<accession>A0A7L7L570</accession>
<dbReference type="Pfam" id="PF18962">
    <property type="entry name" value="Por_Secre_tail"/>
    <property type="match status" value="1"/>
</dbReference>
<reference evidence="3 4" key="1">
    <citation type="submission" date="2020-06" db="EMBL/GenBank/DDBJ databases">
        <authorList>
            <person name="Hwang Y.J."/>
        </authorList>
    </citation>
    <scope>NUCLEOTIDE SEQUENCE [LARGE SCALE GENOMIC DNA]</scope>
    <source>
        <strain evidence="3 4">KUDC8001</strain>
    </source>
</reference>
<proteinExistence type="predicted"/>
<name>A0A7L7L570_9BACT</name>
<dbReference type="InterPro" id="IPR044023">
    <property type="entry name" value="Ig_7"/>
</dbReference>
<dbReference type="InterPro" id="IPR026444">
    <property type="entry name" value="Secre_tail"/>
</dbReference>
<dbReference type="KEGG" id="add:HUW48_07595"/>
<reference evidence="3 4" key="2">
    <citation type="submission" date="2020-08" db="EMBL/GenBank/DDBJ databases">
        <title>Adhaeribacter dokdonensis sp. nov., isolated from the rhizosphere of Elymus tsukushiensis, a plant native to the Dokdo Islands, Republic of Korea.</title>
        <authorList>
            <person name="Ghim S.Y."/>
        </authorList>
    </citation>
    <scope>NUCLEOTIDE SEQUENCE [LARGE SCALE GENOMIC DNA]</scope>
    <source>
        <strain evidence="3 4">KUDC8001</strain>
    </source>
</reference>
<keyword evidence="4" id="KW-1185">Reference proteome</keyword>
<dbReference type="Pfam" id="PF19081">
    <property type="entry name" value="Ig_7"/>
    <property type="match status" value="1"/>
</dbReference>
<evidence type="ECO:0000313" key="4">
    <source>
        <dbReference type="Proteomes" id="UP000514509"/>
    </source>
</evidence>
<dbReference type="RefSeq" id="WP_182415104.1">
    <property type="nucleotide sequence ID" value="NZ_CP055153.1"/>
</dbReference>
<feature type="domain" description="Secretion system C-terminal sorting" evidence="1">
    <location>
        <begin position="1757"/>
        <end position="1829"/>
    </location>
</feature>
<feature type="domain" description="Ig-like" evidence="2">
    <location>
        <begin position="1273"/>
        <end position="1360"/>
    </location>
</feature>
<protein>
    <submittedName>
        <fullName evidence="3">T9SS type A sorting domain-containing protein</fullName>
    </submittedName>
</protein>
<sequence>MIVAKLYLSVIWKTSICFILFLFLINQAWGQTPGLIYKKSTAPSPQVLDPNGDGYVSTSTSGFVGSDVGTNSEIPYRALPLFGSEPLGDVITGATGGHTDLAQPPWGIYFDGTNILCRVRVGGTSTASKGFSIFLDTDNTFATPTNPSSPTGYATANPGFEFELLLATNFSVQLIDHRPVNGAVSQKTLFTGDVNYYSQRSVALTRSGGDADYFYDYYIPLSNFNGAVTASTPMRMSGTTITSAQSGISGTAADVGGVDDRLYGNDPKNIWRNVINSFPPTSLTQLQNGEFCKGTPNSPVLNSSIRITSTSFSGTSTEIGGTVRIYRATSTSATPTEIIATTPVTVASNGTWTFPITAGVTLTTGEIITAKISYAATSSCPAVLSAASNAVIVANAPSGVCTTQAPSSIATQNGSKTVLITTAYAGLTSSTLKVYRDGVLLAGTVALSSSTAGSYVYEFIPTSCPGSQFAFSYSCSNATSYATITATVTANGCESPRSTPQYLSGNSLTPTTNPTKTTATPVISTSFVCSTTTTITGTSEANSLIYLFVNGEPANVAADGSLVSAAQASATGAWSIDYTRYAYGSGVVLTVKAKAPDNTYASGFKGLSAASNSITVGTNCGVASTVPTITGTYCTSTSITSVSGTSTEAAGTTIIIYKTGVATALATTTVSSAGYWTATIPAGQLTGGSTFYATATAPNKNVSSNSVTVSVTTKPSGGSITINQVTEGATSISGSISGTVTNPSTIRLYIDGSPLSQTATITGPGTWTVTGISASEVAAGLRVTATVAANAGTGCSESDPSTGIIISCIPPGTAPPTSLATVNAFCNSGVARISVASSENGVVYEIYDVNTNAVSGSSVLGTGGTIILTSATLTANTTLMVRAYKVGASCGTVPLTGSYVITISTPPTVYNVTPATQSICSGGTATVTLSNSQTGVNYQIYINGAASGLQVAGSTGNAIQLTSGPLNANATLTVQAIPTSACSNVTMNGSSVVTVNPLPTAYTVAPATQSICTGNTASINLSNSQSGVSYRIFINGSPSGNAVNGTGGTITLISAALTANASLSVQATSSTGCTSTMTGTSVVTVNTPPTSYNVTPATQIICSGRTVQLTLSGSQTEVQYQIYNGSTPTGNPVNGSTGNSINLISGSLSTSTTLTVQAIGPAGCTNVNMNGSTVVTVNNPPAVFNITSGNRTICSGGTAQVTLSGSQTGIQYQLYNGSTPTGNPVSGTSGNSITLTSGSLSSSTTLTVQAFAPTGCTNVNMSGSTVVTVNNPPTIYTLSTSNQTICSGGTATLTLANSQSGIYYQIYNGSTPSGAQVLSSGGAINLISGPLTTSTTLTVQAIAPAGCTNINMTGSAAITVNNLPVVFNISPASQTVCSGSTAQLTLSGSQSGVQYQIFAGTNSTGNPVTGTGGSITLTSGSLTANTTLTVQASAPTACNNVTMSGSSVITVITTVVPTISSSPTSFCGNGTTVISVTNPQNNYTYQLFRNNSTTPEVSWGSYSGSGPIDFYVNITQNASFTVKASNENCALVPSNIVSLTVINCAINYIVNPAYPRSEYVFKEIIAAPQLPNNNQYTFTGTGFLPGTSIDLTTGKIYVSDLSTLISGTRTVTITATEVSTGISTNIPVTYSVSPDGNPSAATRFNSPILLPVSLLYFKGMYQNGRASLTWATVTEKNNRYFAIERSVDGITFSQVGQVEGAGNSNALLTYSYEDVSVAASAIYYRLKQVDFDGKHVYSQIIALNSQSGTKIENLIAYPNPTHKEVRIFVPNKLDGKTTILVWDVAGKLVKTDERKDVIEANYLDLNLESLTIGTYIVSIQSGTKNYILRVIRH</sequence>
<dbReference type="NCBIfam" id="TIGR04183">
    <property type="entry name" value="Por_Secre_tail"/>
    <property type="match status" value="1"/>
</dbReference>
<evidence type="ECO:0000259" key="1">
    <source>
        <dbReference type="Pfam" id="PF18962"/>
    </source>
</evidence>
<dbReference type="EMBL" id="CP055153">
    <property type="protein sequence ID" value="QMU27914.1"/>
    <property type="molecule type" value="Genomic_DNA"/>
</dbReference>
<evidence type="ECO:0000313" key="3">
    <source>
        <dbReference type="EMBL" id="QMU27914.1"/>
    </source>
</evidence>
<evidence type="ECO:0000259" key="2">
    <source>
        <dbReference type="Pfam" id="PF19081"/>
    </source>
</evidence>
<gene>
    <name evidence="3" type="ORF">HUW48_07595</name>
</gene>
<organism evidence="3 4">
    <name type="scientific">Adhaeribacter radiodurans</name>
    <dbReference type="NCBI Taxonomy" id="2745197"/>
    <lineage>
        <taxon>Bacteria</taxon>
        <taxon>Pseudomonadati</taxon>
        <taxon>Bacteroidota</taxon>
        <taxon>Cytophagia</taxon>
        <taxon>Cytophagales</taxon>
        <taxon>Hymenobacteraceae</taxon>
        <taxon>Adhaeribacter</taxon>
    </lineage>
</organism>